<accession>A0A6J4P470</accession>
<feature type="region of interest" description="Disordered" evidence="1">
    <location>
        <begin position="1"/>
        <end position="129"/>
    </location>
</feature>
<reference evidence="2" key="1">
    <citation type="submission" date="2020-02" db="EMBL/GenBank/DDBJ databases">
        <authorList>
            <person name="Meier V. D."/>
        </authorList>
    </citation>
    <scope>NUCLEOTIDE SEQUENCE</scope>
    <source>
        <strain evidence="2">AVDCRST_MAG51</strain>
    </source>
</reference>
<feature type="compositionally biased region" description="Low complexity" evidence="1">
    <location>
        <begin position="93"/>
        <end position="104"/>
    </location>
</feature>
<dbReference type="AlphaFoldDB" id="A0A6J4P470"/>
<dbReference type="EMBL" id="CADCUX010000246">
    <property type="protein sequence ID" value="CAA9403928.1"/>
    <property type="molecule type" value="Genomic_DNA"/>
</dbReference>
<feature type="compositionally biased region" description="Basic residues" evidence="1">
    <location>
        <begin position="59"/>
        <end position="75"/>
    </location>
</feature>
<gene>
    <name evidence="2" type="ORF">AVDCRST_MAG51-1047</name>
</gene>
<protein>
    <submittedName>
        <fullName evidence="2">Uncharacterized protein</fullName>
    </submittedName>
</protein>
<feature type="non-terminal residue" evidence="2">
    <location>
        <position position="292"/>
    </location>
</feature>
<sequence length="292" mass="30117">EPVRPGVASRPVRGAGHPRPARDAAGHPQLRPAPERQSGRQPGVLVVAGDVSAAGAGVRFRRLRRASRPGRRPGRPGHGLCTAGGARRDAAGDRAGAGPAQPGPADDRPAGDAVDGLVGHPGDPLGAEPGLWHRARALVLEGPHQGHAVHGHCRCRRAGCLQLGGRHALPVAAASSRRGHGTGGALASQQRALRLGVPGADGAVRIPVWLAARHRPAALHRVAGRDGRRRVLGGGRRHPVVHPANGRQAGAALWQLHGRGRHAGVPVHQRHDADLRGRDQWGATGRAGAGSL</sequence>
<evidence type="ECO:0000256" key="1">
    <source>
        <dbReference type="SAM" id="MobiDB-lite"/>
    </source>
</evidence>
<proteinExistence type="predicted"/>
<feature type="compositionally biased region" description="Low complexity" evidence="1">
    <location>
        <begin position="43"/>
        <end position="58"/>
    </location>
</feature>
<feature type="non-terminal residue" evidence="2">
    <location>
        <position position="1"/>
    </location>
</feature>
<organism evidence="2">
    <name type="scientific">uncultured Ramlibacter sp</name>
    <dbReference type="NCBI Taxonomy" id="260755"/>
    <lineage>
        <taxon>Bacteria</taxon>
        <taxon>Pseudomonadati</taxon>
        <taxon>Pseudomonadota</taxon>
        <taxon>Betaproteobacteria</taxon>
        <taxon>Burkholderiales</taxon>
        <taxon>Comamonadaceae</taxon>
        <taxon>Ramlibacter</taxon>
        <taxon>environmental samples</taxon>
    </lineage>
</organism>
<name>A0A6J4P470_9BURK</name>
<evidence type="ECO:0000313" key="2">
    <source>
        <dbReference type="EMBL" id="CAA9403928.1"/>
    </source>
</evidence>